<evidence type="ECO:0000256" key="4">
    <source>
        <dbReference type="ARBA" id="ARBA00047776"/>
    </source>
</evidence>
<comment type="similarity">
    <text evidence="1">Belongs to the ferredoxin--NADP reductase type 1 family.</text>
</comment>
<dbReference type="GO" id="GO:0004324">
    <property type="term" value="F:ferredoxin-NADP+ reductase activity"/>
    <property type="evidence" value="ECO:0007669"/>
    <property type="project" value="UniProtKB-EC"/>
</dbReference>
<name>A0A3A3FZH5_9BURK</name>
<dbReference type="Gene3D" id="3.40.50.80">
    <property type="entry name" value="Nucleotide-binding domain of ferredoxin-NADP reductase (FNR) module"/>
    <property type="match status" value="1"/>
</dbReference>
<dbReference type="GO" id="GO:0000166">
    <property type="term" value="F:nucleotide binding"/>
    <property type="evidence" value="ECO:0007669"/>
    <property type="project" value="UniProtKB-KW"/>
</dbReference>
<dbReference type="OrthoDB" id="9784483at2"/>
<organism evidence="6 7">
    <name type="scientific">Noviherbaspirillum sedimenti</name>
    <dbReference type="NCBI Taxonomy" id="2320865"/>
    <lineage>
        <taxon>Bacteria</taxon>
        <taxon>Pseudomonadati</taxon>
        <taxon>Pseudomonadota</taxon>
        <taxon>Betaproteobacteria</taxon>
        <taxon>Burkholderiales</taxon>
        <taxon>Oxalobacteraceae</taxon>
        <taxon>Noviherbaspirillum</taxon>
    </lineage>
</organism>
<evidence type="ECO:0000256" key="2">
    <source>
        <dbReference type="ARBA" id="ARBA00013223"/>
    </source>
</evidence>
<dbReference type="SUPFAM" id="SSF52343">
    <property type="entry name" value="Ferredoxin reductase-like, C-terminal NADP-linked domain"/>
    <property type="match status" value="1"/>
</dbReference>
<dbReference type="EMBL" id="QYUQ01000002">
    <property type="protein sequence ID" value="RJG01094.1"/>
    <property type="molecule type" value="Genomic_DNA"/>
</dbReference>
<evidence type="ECO:0000259" key="5">
    <source>
        <dbReference type="PROSITE" id="PS51384"/>
    </source>
</evidence>
<feature type="domain" description="FAD-binding FR-type" evidence="5">
    <location>
        <begin position="9"/>
        <end position="110"/>
    </location>
</feature>
<accession>A0A3A3FZH5</accession>
<dbReference type="PANTHER" id="PTHR47878">
    <property type="entry name" value="OXIDOREDUCTASE FAD/NAD(P)-BINDING DOMAIN PROTEIN"/>
    <property type="match status" value="1"/>
</dbReference>
<dbReference type="CDD" id="cd06195">
    <property type="entry name" value="FNR1"/>
    <property type="match status" value="1"/>
</dbReference>
<dbReference type="PROSITE" id="PS51384">
    <property type="entry name" value="FAD_FR"/>
    <property type="match status" value="1"/>
</dbReference>
<protein>
    <recommendedName>
        <fullName evidence="2">ferredoxin--NADP(+) reductase</fullName>
        <ecNumber evidence="2">1.18.1.2</ecNumber>
    </recommendedName>
</protein>
<dbReference type="PANTHER" id="PTHR47878:SF2">
    <property type="entry name" value="OXIDOREDUCTASE FAD_NAD(P)-BINDING DOMAIN PROTEIN"/>
    <property type="match status" value="1"/>
</dbReference>
<dbReference type="AlphaFoldDB" id="A0A3A3FZH5"/>
<reference evidence="7" key="1">
    <citation type="submission" date="2018-09" db="EMBL/GenBank/DDBJ databases">
        <authorList>
            <person name="Zhu H."/>
        </authorList>
    </citation>
    <scope>NUCLEOTIDE SEQUENCE [LARGE SCALE GENOMIC DNA]</scope>
    <source>
        <strain evidence="7">K1S02-23</strain>
    </source>
</reference>
<comment type="catalytic activity">
    <reaction evidence="4">
        <text>2 reduced [2Fe-2S]-[ferredoxin] + NADP(+) + H(+) = 2 oxidized [2Fe-2S]-[ferredoxin] + NADPH</text>
        <dbReference type="Rhea" id="RHEA:20125"/>
        <dbReference type="Rhea" id="RHEA-COMP:10000"/>
        <dbReference type="Rhea" id="RHEA-COMP:10001"/>
        <dbReference type="ChEBI" id="CHEBI:15378"/>
        <dbReference type="ChEBI" id="CHEBI:33737"/>
        <dbReference type="ChEBI" id="CHEBI:33738"/>
        <dbReference type="ChEBI" id="CHEBI:57783"/>
        <dbReference type="ChEBI" id="CHEBI:58349"/>
        <dbReference type="EC" id="1.18.1.2"/>
    </reaction>
</comment>
<dbReference type="InterPro" id="IPR039261">
    <property type="entry name" value="FNR_nucleotide-bd"/>
</dbReference>
<keyword evidence="7" id="KW-1185">Reference proteome</keyword>
<dbReference type="GO" id="GO:0042167">
    <property type="term" value="P:heme catabolic process"/>
    <property type="evidence" value="ECO:0007669"/>
    <property type="project" value="TreeGrafter"/>
</dbReference>
<dbReference type="InterPro" id="IPR033892">
    <property type="entry name" value="FNR_bac"/>
</dbReference>
<dbReference type="InterPro" id="IPR017927">
    <property type="entry name" value="FAD-bd_FR_type"/>
</dbReference>
<dbReference type="Pfam" id="PF00970">
    <property type="entry name" value="FAD_binding_6"/>
    <property type="match status" value="1"/>
</dbReference>
<dbReference type="RefSeq" id="WP_119784544.1">
    <property type="nucleotide sequence ID" value="NZ_QYUQ01000002.1"/>
</dbReference>
<dbReference type="GO" id="GO:0034599">
    <property type="term" value="P:cellular response to oxidative stress"/>
    <property type="evidence" value="ECO:0007669"/>
    <property type="project" value="TreeGrafter"/>
</dbReference>
<dbReference type="Proteomes" id="UP000266327">
    <property type="component" value="Unassembled WGS sequence"/>
</dbReference>
<dbReference type="InterPro" id="IPR001709">
    <property type="entry name" value="Flavoprot_Pyr_Nucl_cyt_Rdtase"/>
</dbReference>
<sequence>MQSALQPNDRATRETITAIHHWAPGLYSFKTTRPAEYRFSAGQYARLGLINGAGNLVWRAYSIVSATTDTELEYYLIDVPGGAFTSALRHLAPGEPILLDRQSHGVMTPERFIDGEDLWMLATGTGLGPFISILREPAVWQRFRHLLLVHSVRHAEEFAYGDELWELQRKYAVEPATLRIVQTSTRSSVINPAPGTGAGLARLNGRITTLLKNGELERHAGLVLQPEKSRVMLCGNPAMTDEMRELLKARGMRPCRRELPGQYVAENYW</sequence>
<evidence type="ECO:0000256" key="3">
    <source>
        <dbReference type="ARBA" id="ARBA00022741"/>
    </source>
</evidence>
<comment type="caution">
    <text evidence="6">The sequence shown here is derived from an EMBL/GenBank/DDBJ whole genome shotgun (WGS) entry which is preliminary data.</text>
</comment>
<dbReference type="PRINTS" id="PR00371">
    <property type="entry name" value="FPNCR"/>
</dbReference>
<dbReference type="InterPro" id="IPR051930">
    <property type="entry name" value="FNR_type-1"/>
</dbReference>
<keyword evidence="3" id="KW-0547">Nucleotide-binding</keyword>
<dbReference type="EC" id="1.18.1.2" evidence="2"/>
<dbReference type="InterPro" id="IPR017938">
    <property type="entry name" value="Riboflavin_synthase-like_b-brl"/>
</dbReference>
<dbReference type="Gene3D" id="2.40.30.10">
    <property type="entry name" value="Translation factors"/>
    <property type="match status" value="1"/>
</dbReference>
<dbReference type="InterPro" id="IPR001433">
    <property type="entry name" value="OxRdtase_FAD/NAD-bd"/>
</dbReference>
<dbReference type="InterPro" id="IPR008333">
    <property type="entry name" value="Cbr1-like_FAD-bd_dom"/>
</dbReference>
<dbReference type="Pfam" id="PF00175">
    <property type="entry name" value="NAD_binding_1"/>
    <property type="match status" value="1"/>
</dbReference>
<gene>
    <name evidence="6" type="ORF">D3878_05430</name>
</gene>
<evidence type="ECO:0000313" key="7">
    <source>
        <dbReference type="Proteomes" id="UP000266327"/>
    </source>
</evidence>
<proteinExistence type="inferred from homology"/>
<evidence type="ECO:0000256" key="1">
    <source>
        <dbReference type="ARBA" id="ARBA00008312"/>
    </source>
</evidence>
<dbReference type="SUPFAM" id="SSF63380">
    <property type="entry name" value="Riboflavin synthase domain-like"/>
    <property type="match status" value="1"/>
</dbReference>
<evidence type="ECO:0000313" key="6">
    <source>
        <dbReference type="EMBL" id="RJG01094.1"/>
    </source>
</evidence>